<protein>
    <submittedName>
        <fullName evidence="2">CID domain-containing protein</fullName>
    </submittedName>
</protein>
<proteinExistence type="predicted"/>
<dbReference type="InterPro" id="IPR045154">
    <property type="entry name" value="PCF11-like"/>
</dbReference>
<dbReference type="PROSITE" id="PS51391">
    <property type="entry name" value="CID"/>
    <property type="match status" value="1"/>
</dbReference>
<dbReference type="Proteomes" id="UP000075881">
    <property type="component" value="Unassembled WGS sequence"/>
</dbReference>
<feature type="domain" description="CID" evidence="1">
    <location>
        <begin position="10"/>
        <end position="75"/>
    </location>
</feature>
<dbReference type="EnsemblMetazoa" id="ACHR000037-RA">
    <property type="protein sequence ID" value="ACHR000037-PA"/>
    <property type="gene ID" value="ACHR000037"/>
</dbReference>
<dbReference type="GO" id="GO:0005737">
    <property type="term" value="C:cytoplasm"/>
    <property type="evidence" value="ECO:0007669"/>
    <property type="project" value="TreeGrafter"/>
</dbReference>
<organism evidence="2 3">
    <name type="scientific">Anopheles christyi</name>
    <dbReference type="NCBI Taxonomy" id="43041"/>
    <lineage>
        <taxon>Eukaryota</taxon>
        <taxon>Metazoa</taxon>
        <taxon>Ecdysozoa</taxon>
        <taxon>Arthropoda</taxon>
        <taxon>Hexapoda</taxon>
        <taxon>Insecta</taxon>
        <taxon>Pterygota</taxon>
        <taxon>Neoptera</taxon>
        <taxon>Endopterygota</taxon>
        <taxon>Diptera</taxon>
        <taxon>Nematocera</taxon>
        <taxon>Culicoidea</taxon>
        <taxon>Culicidae</taxon>
        <taxon>Anophelinae</taxon>
        <taxon>Anopheles</taxon>
    </lineage>
</organism>
<dbReference type="GO" id="GO:0003729">
    <property type="term" value="F:mRNA binding"/>
    <property type="evidence" value="ECO:0007669"/>
    <property type="project" value="InterPro"/>
</dbReference>
<accession>A0A182JNF3</accession>
<dbReference type="PANTHER" id="PTHR15921:SF3">
    <property type="entry name" value="PRE-MRNA CLEAVAGE COMPLEX 2 PROTEIN PCF11"/>
    <property type="match status" value="1"/>
</dbReference>
<dbReference type="VEuPathDB" id="VectorBase:ACHR000037"/>
<dbReference type="STRING" id="43041.A0A182JNF3"/>
<dbReference type="Gene3D" id="1.25.40.90">
    <property type="match status" value="1"/>
</dbReference>
<dbReference type="PANTHER" id="PTHR15921">
    <property type="entry name" value="PRE-MRNA CLEAVAGE COMPLEX II"/>
    <property type="match status" value="1"/>
</dbReference>
<dbReference type="SUPFAM" id="SSF48464">
    <property type="entry name" value="ENTH/VHS domain"/>
    <property type="match status" value="1"/>
</dbReference>
<keyword evidence="3" id="KW-1185">Reference proteome</keyword>
<dbReference type="AlphaFoldDB" id="A0A182JNF3"/>
<reference evidence="2" key="2">
    <citation type="submission" date="2020-05" db="UniProtKB">
        <authorList>
            <consortium name="EnsemblMetazoa"/>
        </authorList>
    </citation>
    <scope>IDENTIFICATION</scope>
    <source>
        <strain evidence="2">ACHKN1017</strain>
    </source>
</reference>
<name>A0A182JNF3_9DIPT</name>
<sequence>MDQTAAVESRAKQIEKEYLSSLADLNVNSKPLINMLTILAEENLEYAQIIVHAVEKHLAKVKQFMSILTHSTTYS</sequence>
<evidence type="ECO:0000313" key="3">
    <source>
        <dbReference type="Proteomes" id="UP000075881"/>
    </source>
</evidence>
<evidence type="ECO:0000313" key="2">
    <source>
        <dbReference type="EnsemblMetazoa" id="ACHR000037-PA"/>
    </source>
</evidence>
<dbReference type="InterPro" id="IPR006569">
    <property type="entry name" value="CID_dom"/>
</dbReference>
<dbReference type="GO" id="GO:0006369">
    <property type="term" value="P:termination of RNA polymerase II transcription"/>
    <property type="evidence" value="ECO:0007669"/>
    <property type="project" value="InterPro"/>
</dbReference>
<dbReference type="GO" id="GO:0031124">
    <property type="term" value="P:mRNA 3'-end processing"/>
    <property type="evidence" value="ECO:0007669"/>
    <property type="project" value="InterPro"/>
</dbReference>
<dbReference type="GO" id="GO:0005849">
    <property type="term" value="C:mRNA cleavage factor complex"/>
    <property type="evidence" value="ECO:0007669"/>
    <property type="project" value="TreeGrafter"/>
</dbReference>
<dbReference type="InterPro" id="IPR008942">
    <property type="entry name" value="ENTH_VHS"/>
</dbReference>
<dbReference type="GO" id="GO:0000993">
    <property type="term" value="F:RNA polymerase II complex binding"/>
    <property type="evidence" value="ECO:0007669"/>
    <property type="project" value="InterPro"/>
</dbReference>
<evidence type="ECO:0000259" key="1">
    <source>
        <dbReference type="PROSITE" id="PS51391"/>
    </source>
</evidence>
<reference evidence="3" key="1">
    <citation type="submission" date="2013-03" db="EMBL/GenBank/DDBJ databases">
        <title>The Genome Sequence of Anopheles christyi ACHKN1017.</title>
        <authorList>
            <consortium name="The Broad Institute Genomics Platform"/>
            <person name="Neafsey D.E."/>
            <person name="Besansky N."/>
            <person name="Walker B."/>
            <person name="Young S.K."/>
            <person name="Zeng Q."/>
            <person name="Gargeya S."/>
            <person name="Fitzgerald M."/>
            <person name="Haas B."/>
            <person name="Abouelleil A."/>
            <person name="Allen A.W."/>
            <person name="Alvarado L."/>
            <person name="Arachchi H.M."/>
            <person name="Berlin A.M."/>
            <person name="Chapman S.B."/>
            <person name="Gainer-Dewar J."/>
            <person name="Goldberg J."/>
            <person name="Griggs A."/>
            <person name="Gujja S."/>
            <person name="Hansen M."/>
            <person name="Howarth C."/>
            <person name="Imamovic A."/>
            <person name="Ireland A."/>
            <person name="Larimer J."/>
            <person name="McCowan C."/>
            <person name="Murphy C."/>
            <person name="Pearson M."/>
            <person name="Poon T.W."/>
            <person name="Priest M."/>
            <person name="Roberts A."/>
            <person name="Saif S."/>
            <person name="Shea T."/>
            <person name="Sisk P."/>
            <person name="Sykes S."/>
            <person name="Wortman J."/>
            <person name="Nusbaum C."/>
            <person name="Birren B."/>
        </authorList>
    </citation>
    <scope>NUCLEOTIDE SEQUENCE [LARGE SCALE GENOMIC DNA]</scope>
    <source>
        <strain evidence="3">ACHKN1017</strain>
    </source>
</reference>